<dbReference type="KEGG" id="tpol:Mal48_06680"/>
<dbReference type="SUPFAM" id="SSF88697">
    <property type="entry name" value="PUA domain-like"/>
    <property type="match status" value="1"/>
</dbReference>
<dbReference type="InterPro" id="IPR052181">
    <property type="entry name" value="5hmC_binding"/>
</dbReference>
<dbReference type="EMBL" id="CP036267">
    <property type="protein sequence ID" value="QDT31435.1"/>
    <property type="molecule type" value="Genomic_DNA"/>
</dbReference>
<dbReference type="PANTHER" id="PTHR14087">
    <property type="entry name" value="THYMOCYTE NUCLEAR PROTEIN 1"/>
    <property type="match status" value="1"/>
</dbReference>
<dbReference type="InterPro" id="IPR015947">
    <property type="entry name" value="PUA-like_sf"/>
</dbReference>
<gene>
    <name evidence="3" type="ORF">Mal48_06680</name>
</gene>
<keyword evidence="4" id="KW-1185">Reference proteome</keyword>
<dbReference type="InterPro" id="IPR047197">
    <property type="entry name" value="THYN1-like_EVE"/>
</dbReference>
<dbReference type="FunFam" id="3.10.590.10:FF:000003">
    <property type="entry name" value="Thymocyte nuclear protein 1"/>
    <property type="match status" value="1"/>
</dbReference>
<dbReference type="CDD" id="cd21133">
    <property type="entry name" value="EVE"/>
    <property type="match status" value="1"/>
</dbReference>
<evidence type="ECO:0000259" key="2">
    <source>
        <dbReference type="Pfam" id="PF01878"/>
    </source>
</evidence>
<dbReference type="Pfam" id="PF01878">
    <property type="entry name" value="EVE"/>
    <property type="match status" value="1"/>
</dbReference>
<dbReference type="AlphaFoldDB" id="A0A517QIM3"/>
<accession>A0A517QIM3</accession>
<organism evidence="3 4">
    <name type="scientific">Thalassoglobus polymorphus</name>
    <dbReference type="NCBI Taxonomy" id="2527994"/>
    <lineage>
        <taxon>Bacteria</taxon>
        <taxon>Pseudomonadati</taxon>
        <taxon>Planctomycetota</taxon>
        <taxon>Planctomycetia</taxon>
        <taxon>Planctomycetales</taxon>
        <taxon>Planctomycetaceae</taxon>
        <taxon>Thalassoglobus</taxon>
    </lineage>
</organism>
<dbReference type="Gene3D" id="3.10.590.10">
    <property type="entry name" value="ph1033 like domains"/>
    <property type="match status" value="1"/>
</dbReference>
<sequence>MSTNPLNGYESLAMAKKASKKKQYWLFKSEPNSYSIDDLEKDKNQTTCWDGVRNYQARNLLRDDIKVGDQVFFYHSNAKPMAIVGTAEVVKAGYPDHTAFDKNDHHYDEKSDPENPRWYMVDIKLIQKFEKPVTREELKAEEKIADMMLLQRGSRLSVQPVTAAHWKHIHKLAGAKA</sequence>
<dbReference type="PANTHER" id="PTHR14087:SF7">
    <property type="entry name" value="THYMOCYTE NUCLEAR PROTEIN 1"/>
    <property type="match status" value="1"/>
</dbReference>
<protein>
    <submittedName>
        <fullName evidence="3">EVE domain protein</fullName>
    </submittedName>
</protein>
<evidence type="ECO:0000313" key="4">
    <source>
        <dbReference type="Proteomes" id="UP000315724"/>
    </source>
</evidence>
<evidence type="ECO:0000313" key="3">
    <source>
        <dbReference type="EMBL" id="QDT31435.1"/>
    </source>
</evidence>
<dbReference type="Proteomes" id="UP000315724">
    <property type="component" value="Chromosome"/>
</dbReference>
<reference evidence="3 4" key="1">
    <citation type="submission" date="2019-02" db="EMBL/GenBank/DDBJ databases">
        <title>Deep-cultivation of Planctomycetes and their phenomic and genomic characterization uncovers novel biology.</title>
        <authorList>
            <person name="Wiegand S."/>
            <person name="Jogler M."/>
            <person name="Boedeker C."/>
            <person name="Pinto D."/>
            <person name="Vollmers J."/>
            <person name="Rivas-Marin E."/>
            <person name="Kohn T."/>
            <person name="Peeters S.H."/>
            <person name="Heuer A."/>
            <person name="Rast P."/>
            <person name="Oberbeckmann S."/>
            <person name="Bunk B."/>
            <person name="Jeske O."/>
            <person name="Meyerdierks A."/>
            <person name="Storesund J.E."/>
            <person name="Kallscheuer N."/>
            <person name="Luecker S."/>
            <person name="Lage O.M."/>
            <person name="Pohl T."/>
            <person name="Merkel B.J."/>
            <person name="Hornburger P."/>
            <person name="Mueller R.-W."/>
            <person name="Bruemmer F."/>
            <person name="Labrenz M."/>
            <person name="Spormann A.M."/>
            <person name="Op den Camp H."/>
            <person name="Overmann J."/>
            <person name="Amann R."/>
            <person name="Jetten M.S.M."/>
            <person name="Mascher T."/>
            <person name="Medema M.H."/>
            <person name="Devos D.P."/>
            <person name="Kaster A.-K."/>
            <person name="Ovreas L."/>
            <person name="Rohde M."/>
            <person name="Galperin M.Y."/>
            <person name="Jogler C."/>
        </authorList>
    </citation>
    <scope>NUCLEOTIDE SEQUENCE [LARGE SCALE GENOMIC DNA]</scope>
    <source>
        <strain evidence="3 4">Mal48</strain>
    </source>
</reference>
<evidence type="ECO:0000256" key="1">
    <source>
        <dbReference type="ARBA" id="ARBA00022553"/>
    </source>
</evidence>
<name>A0A517QIM3_9PLAN</name>
<dbReference type="InterPro" id="IPR002740">
    <property type="entry name" value="EVE_domain"/>
</dbReference>
<feature type="domain" description="EVE" evidence="2">
    <location>
        <begin position="23"/>
        <end position="172"/>
    </location>
</feature>
<proteinExistence type="predicted"/>
<keyword evidence="1" id="KW-0597">Phosphoprotein</keyword>